<evidence type="ECO:0000256" key="1">
    <source>
        <dbReference type="SAM" id="MobiDB-lite"/>
    </source>
</evidence>
<name>A0A7J7Z5X4_MYOMY</name>
<evidence type="ECO:0000313" key="2">
    <source>
        <dbReference type="EMBL" id="KAF6369346.1"/>
    </source>
</evidence>
<organism evidence="2 3">
    <name type="scientific">Myotis myotis</name>
    <name type="common">Greater mouse-eared bat</name>
    <name type="synonym">Vespertilio myotis</name>
    <dbReference type="NCBI Taxonomy" id="51298"/>
    <lineage>
        <taxon>Eukaryota</taxon>
        <taxon>Metazoa</taxon>
        <taxon>Chordata</taxon>
        <taxon>Craniata</taxon>
        <taxon>Vertebrata</taxon>
        <taxon>Euteleostomi</taxon>
        <taxon>Mammalia</taxon>
        <taxon>Eutheria</taxon>
        <taxon>Laurasiatheria</taxon>
        <taxon>Chiroptera</taxon>
        <taxon>Yangochiroptera</taxon>
        <taxon>Vespertilionidae</taxon>
        <taxon>Myotis</taxon>
    </lineage>
</organism>
<feature type="region of interest" description="Disordered" evidence="1">
    <location>
        <begin position="123"/>
        <end position="143"/>
    </location>
</feature>
<dbReference type="AlphaFoldDB" id="A0A7J7Z5X4"/>
<evidence type="ECO:0000313" key="3">
    <source>
        <dbReference type="Proteomes" id="UP000527355"/>
    </source>
</evidence>
<proteinExistence type="predicted"/>
<dbReference type="Proteomes" id="UP000527355">
    <property type="component" value="Unassembled WGS sequence"/>
</dbReference>
<gene>
    <name evidence="2" type="ORF">mMyoMyo1_010693</name>
</gene>
<reference evidence="2 3" key="1">
    <citation type="journal article" date="2020" name="Nature">
        <title>Six reference-quality genomes reveal evolution of bat adaptations.</title>
        <authorList>
            <person name="Jebb D."/>
            <person name="Huang Z."/>
            <person name="Pippel M."/>
            <person name="Hughes G.M."/>
            <person name="Lavrichenko K."/>
            <person name="Devanna P."/>
            <person name="Winkler S."/>
            <person name="Jermiin L.S."/>
            <person name="Skirmuntt E.C."/>
            <person name="Katzourakis A."/>
            <person name="Burkitt-Gray L."/>
            <person name="Ray D.A."/>
            <person name="Sullivan K.A.M."/>
            <person name="Roscito J.G."/>
            <person name="Kirilenko B.M."/>
            <person name="Davalos L.M."/>
            <person name="Corthals A.P."/>
            <person name="Power M.L."/>
            <person name="Jones G."/>
            <person name="Ransome R.D."/>
            <person name="Dechmann D.K.N."/>
            <person name="Locatelli A.G."/>
            <person name="Puechmaille S.J."/>
            <person name="Fedrigo O."/>
            <person name="Jarvis E.D."/>
            <person name="Hiller M."/>
            <person name="Vernes S.C."/>
            <person name="Myers E.W."/>
            <person name="Teeling E.C."/>
        </authorList>
    </citation>
    <scope>NUCLEOTIDE SEQUENCE [LARGE SCALE GENOMIC DNA]</scope>
    <source>
        <strain evidence="2">MMyoMyo1</strain>
        <tissue evidence="2">Flight muscle</tissue>
    </source>
</reference>
<accession>A0A7J7Z5X4</accession>
<sequence length="143" mass="15849">MLILSGPAGLFYFFEVFRKALLQVPGSGRSWTRTPLHIFTCPYPSLALGAGWRVGCDTSKRAGKNEGPSAKATLYCHQHHYYYPIHCWALDLLGGDHQTPCPACSQQEALQAQIHWLGQPEGQQGVFRGRPPQASHMRAEGET</sequence>
<keyword evidence="3" id="KW-1185">Reference proteome</keyword>
<comment type="caution">
    <text evidence="2">The sequence shown here is derived from an EMBL/GenBank/DDBJ whole genome shotgun (WGS) entry which is preliminary data.</text>
</comment>
<protein>
    <submittedName>
        <fullName evidence="2">Uncharacterized protein</fullName>
    </submittedName>
</protein>
<dbReference type="EMBL" id="JABWUV010000003">
    <property type="protein sequence ID" value="KAF6369346.1"/>
    <property type="molecule type" value="Genomic_DNA"/>
</dbReference>